<organism evidence="2 3">
    <name type="scientific">Nadsonia fulvescens var. elongata DSM 6958</name>
    <dbReference type="NCBI Taxonomy" id="857566"/>
    <lineage>
        <taxon>Eukaryota</taxon>
        <taxon>Fungi</taxon>
        <taxon>Dikarya</taxon>
        <taxon>Ascomycota</taxon>
        <taxon>Saccharomycotina</taxon>
        <taxon>Dipodascomycetes</taxon>
        <taxon>Dipodascales</taxon>
        <taxon>Dipodascales incertae sedis</taxon>
        <taxon>Nadsonia</taxon>
    </lineage>
</organism>
<evidence type="ECO:0000313" key="2">
    <source>
        <dbReference type="EMBL" id="ODQ66249.1"/>
    </source>
</evidence>
<dbReference type="GO" id="GO:0070072">
    <property type="term" value="P:vacuolar proton-transporting V-type ATPase complex assembly"/>
    <property type="evidence" value="ECO:0007669"/>
    <property type="project" value="InterPro"/>
</dbReference>
<accession>A0A1E3PLD0</accession>
<dbReference type="EMBL" id="KV454408">
    <property type="protein sequence ID" value="ODQ66249.1"/>
    <property type="molecule type" value="Genomic_DNA"/>
</dbReference>
<sequence length="162" mass="17954">MSLSENNTDVCRVLNEKDQAVSAPNAAQKSDDALIIKYLDLITQYQALRDALSTHFASGYFSLTRANYAGSGSMGGLLNKRYGQYGWDQRPRNAEVSIADAATTARLTKKEGFEKKTIRQFGILAPKTLKDGQNDFIAGLDMAMELVDVIKRLDELEKEITI</sequence>
<dbReference type="GO" id="GO:0051082">
    <property type="term" value="F:unfolded protein binding"/>
    <property type="evidence" value="ECO:0007669"/>
    <property type="project" value="TreeGrafter"/>
</dbReference>
<protein>
    <recommendedName>
        <fullName evidence="1">Vacuolar ATPase assembly protein VMA22</fullName>
    </recommendedName>
</protein>
<reference evidence="2 3" key="1">
    <citation type="journal article" date="2016" name="Proc. Natl. Acad. Sci. U.S.A.">
        <title>Comparative genomics of biotechnologically important yeasts.</title>
        <authorList>
            <person name="Riley R."/>
            <person name="Haridas S."/>
            <person name="Wolfe K.H."/>
            <person name="Lopes M.R."/>
            <person name="Hittinger C.T."/>
            <person name="Goeker M."/>
            <person name="Salamov A.A."/>
            <person name="Wisecaver J.H."/>
            <person name="Long T.M."/>
            <person name="Calvey C.H."/>
            <person name="Aerts A.L."/>
            <person name="Barry K.W."/>
            <person name="Choi C."/>
            <person name="Clum A."/>
            <person name="Coughlan A.Y."/>
            <person name="Deshpande S."/>
            <person name="Douglass A.P."/>
            <person name="Hanson S.J."/>
            <person name="Klenk H.-P."/>
            <person name="LaButti K.M."/>
            <person name="Lapidus A."/>
            <person name="Lindquist E.A."/>
            <person name="Lipzen A.M."/>
            <person name="Meier-Kolthoff J.P."/>
            <person name="Ohm R.A."/>
            <person name="Otillar R.P."/>
            <person name="Pangilinan J.L."/>
            <person name="Peng Y."/>
            <person name="Rokas A."/>
            <person name="Rosa C.A."/>
            <person name="Scheuner C."/>
            <person name="Sibirny A.A."/>
            <person name="Slot J.C."/>
            <person name="Stielow J.B."/>
            <person name="Sun H."/>
            <person name="Kurtzman C.P."/>
            <person name="Blackwell M."/>
            <person name="Grigoriev I.V."/>
            <person name="Jeffries T.W."/>
        </authorList>
    </citation>
    <scope>NUCLEOTIDE SEQUENCE [LARGE SCALE GENOMIC DNA]</scope>
    <source>
        <strain evidence="2 3">DSM 6958</strain>
    </source>
</reference>
<evidence type="ECO:0000313" key="3">
    <source>
        <dbReference type="Proteomes" id="UP000095009"/>
    </source>
</evidence>
<dbReference type="GO" id="GO:1990871">
    <property type="term" value="C:Vma12-Vma22 assembly complex"/>
    <property type="evidence" value="ECO:0007669"/>
    <property type="project" value="TreeGrafter"/>
</dbReference>
<name>A0A1E3PLD0_9ASCO</name>
<keyword evidence="3" id="KW-1185">Reference proteome</keyword>
<dbReference type="InterPro" id="IPR040357">
    <property type="entry name" value="Vma22/CCDC115"/>
</dbReference>
<dbReference type="PANTHER" id="PTHR31996">
    <property type="entry name" value="COILED-COIL DOMAIN-CONTAINING PROTEIN 115"/>
    <property type="match status" value="1"/>
</dbReference>
<dbReference type="PANTHER" id="PTHR31996:SF2">
    <property type="entry name" value="COILED-COIL DOMAIN-CONTAINING PROTEIN 115"/>
    <property type="match status" value="1"/>
</dbReference>
<dbReference type="OrthoDB" id="408631at2759"/>
<proteinExistence type="predicted"/>
<dbReference type="Pfam" id="PF21730">
    <property type="entry name" value="Vma22_CCDC115"/>
    <property type="match status" value="1"/>
</dbReference>
<dbReference type="AlphaFoldDB" id="A0A1E3PLD0"/>
<gene>
    <name evidence="2" type="ORF">NADFUDRAFT_50170</name>
</gene>
<evidence type="ECO:0000256" key="1">
    <source>
        <dbReference type="ARBA" id="ARBA00093634"/>
    </source>
</evidence>
<dbReference type="Proteomes" id="UP000095009">
    <property type="component" value="Unassembled WGS sequence"/>
</dbReference>